<dbReference type="InterPro" id="IPR027417">
    <property type="entry name" value="P-loop_NTPase"/>
</dbReference>
<protein>
    <submittedName>
        <fullName evidence="1">Uncharacterized protein</fullName>
    </submittedName>
</protein>
<reference evidence="1 2" key="1">
    <citation type="submission" date="2016-11" db="EMBL/GenBank/DDBJ databases">
        <authorList>
            <person name="Jaros S."/>
            <person name="Januszkiewicz K."/>
            <person name="Wedrychowicz H."/>
        </authorList>
    </citation>
    <scope>NUCLEOTIDE SEQUENCE [LARGE SCALE GENOMIC DNA]</scope>
    <source>
        <strain evidence="1 2">CGMCC 1.10190</strain>
    </source>
</reference>
<name>A0A1M5UIY1_9BURK</name>
<organism evidence="1 2">
    <name type="scientific">Pollutimonas bauzanensis</name>
    <dbReference type="NCBI Taxonomy" id="658167"/>
    <lineage>
        <taxon>Bacteria</taxon>
        <taxon>Pseudomonadati</taxon>
        <taxon>Pseudomonadota</taxon>
        <taxon>Betaproteobacteria</taxon>
        <taxon>Burkholderiales</taxon>
        <taxon>Alcaligenaceae</taxon>
        <taxon>Pollutimonas</taxon>
    </lineage>
</organism>
<keyword evidence="2" id="KW-1185">Reference proteome</keyword>
<dbReference type="OrthoDB" id="7788065at2"/>
<dbReference type="InterPro" id="IPR010995">
    <property type="entry name" value="DNA_repair_Rad51/TF_NusA_a-hlx"/>
</dbReference>
<dbReference type="SUPFAM" id="SSF47794">
    <property type="entry name" value="Rad51 N-terminal domain-like"/>
    <property type="match status" value="1"/>
</dbReference>
<accession>A0A1M5UIY1</accession>
<sequence length="501" mass="55493">MNTTDTTDLDSGLILAAEECPPNQFGKYHSFSSYDAVIIRKLSAHGPVLVRGGRGSGKSALLIEAFRRMRASTSVFPVYVSLRYLPLLQSDGQEYIGHFCVLLSQAIQQELKERRLEQEFTVSTDQVSLQFGLTALAQALNMRIVLLFDDAAHIGREKPLEVFFDLFRTLSSSLTSCKASIYPGVTKFGVRFDVFNDSTVIDIGRSDITSAPEFFPEVVKARYPRLAERSAFSDRLAPAQFANLLGRAVVGNLRGFILACNRFDSKDKIGIPEVTQCLLDMASDYFWPLMEEVAPKLGIYEVLIDPAREVVETIVDNTTKPVKSGSRSIAQDRVLIHRQIVSQYLKVFEILEYLGFVAKREASRALKSGGRGPIFAINLCSLLEATPTRRLTFEMIEEWLQGSSEAAELHVSGTAFQAIKLPQLPEEHGLAIFNKGIDVLGRSAAYPYGLTAAVIQRLDAAGMKTVGQLANATDADLDKIDYIGEAKIKVIRDVVYQAIWM</sequence>
<proteinExistence type="predicted"/>
<dbReference type="EMBL" id="FQXE01000004">
    <property type="protein sequence ID" value="SHH62603.1"/>
    <property type="molecule type" value="Genomic_DNA"/>
</dbReference>
<dbReference type="Proteomes" id="UP000184226">
    <property type="component" value="Unassembled WGS sequence"/>
</dbReference>
<evidence type="ECO:0000313" key="2">
    <source>
        <dbReference type="Proteomes" id="UP000184226"/>
    </source>
</evidence>
<dbReference type="Gene3D" id="3.40.50.300">
    <property type="entry name" value="P-loop containing nucleotide triphosphate hydrolases"/>
    <property type="match status" value="1"/>
</dbReference>
<dbReference type="GO" id="GO:0000166">
    <property type="term" value="F:nucleotide binding"/>
    <property type="evidence" value="ECO:0007669"/>
    <property type="project" value="InterPro"/>
</dbReference>
<dbReference type="STRING" id="658167.SAMN04488135_1045"/>
<dbReference type="Gene3D" id="1.10.150.20">
    <property type="entry name" value="5' to 3' exonuclease, C-terminal subdomain"/>
    <property type="match status" value="1"/>
</dbReference>
<dbReference type="SUPFAM" id="SSF52540">
    <property type="entry name" value="P-loop containing nucleoside triphosphate hydrolases"/>
    <property type="match status" value="1"/>
</dbReference>
<dbReference type="AlphaFoldDB" id="A0A1M5UIY1"/>
<dbReference type="RefSeq" id="WP_143160926.1">
    <property type="nucleotide sequence ID" value="NZ_FQXE01000004.1"/>
</dbReference>
<gene>
    <name evidence="1" type="ORF">SAMN04488135_1045</name>
</gene>
<evidence type="ECO:0000313" key="1">
    <source>
        <dbReference type="EMBL" id="SHH62603.1"/>
    </source>
</evidence>